<sequence length="454" mass="53281">MHLPDEEKNKVIDHDHITGKFRGLAHSGCNLKLRIDPETIKIPVLICNGSGYDFHHLMQEIAKVTDEKIVPIANNSEQYITFSVGQLQFIDSLKFSLSGLAKMAENLRDEKKGQTKTPEQLAKCFPIMSKFISPHLLSLLTRKRIFPYQWLTSKNKFKKTQLPPRKDFNSDLDGVNYCEQGCESKECEHEKIYTITQKDYDFAHTVWKETACKIFSDYHDIYLKTDDACMKVTKVKLELFHEHQGDMHDFFTAMKRGEMSLARRCIARANVPGLEGYDGKKQKNEATHSLVQKILRLKEKSNQGCCLEVKLSIPKELHPKFRNYPMCPERMKVLYDWYSSKQKEWLGKQRSDTEKLILTLHNKDHYVIYYRNLQQCIKEGYVLEKVYQILGFEQSPWLEPYIAMNTQRRAKAKNAFEKDFWKLMNNSVFGKTMEDVRKWVNIDLVRQVGEERRL</sequence>
<dbReference type="EMBL" id="CAJVPW010002566">
    <property type="protein sequence ID" value="CAG8508975.1"/>
    <property type="molecule type" value="Genomic_DNA"/>
</dbReference>
<name>A0ACA9L3J6_9GLOM</name>
<gene>
    <name evidence="1" type="ORF">SPELUC_LOCUS3384</name>
</gene>
<accession>A0ACA9L3J6</accession>
<protein>
    <submittedName>
        <fullName evidence="1">8373_t:CDS:1</fullName>
    </submittedName>
</protein>
<proteinExistence type="predicted"/>
<evidence type="ECO:0000313" key="2">
    <source>
        <dbReference type="Proteomes" id="UP000789366"/>
    </source>
</evidence>
<organism evidence="1 2">
    <name type="scientific">Cetraspora pellucida</name>
    <dbReference type="NCBI Taxonomy" id="1433469"/>
    <lineage>
        <taxon>Eukaryota</taxon>
        <taxon>Fungi</taxon>
        <taxon>Fungi incertae sedis</taxon>
        <taxon>Mucoromycota</taxon>
        <taxon>Glomeromycotina</taxon>
        <taxon>Glomeromycetes</taxon>
        <taxon>Diversisporales</taxon>
        <taxon>Gigasporaceae</taxon>
        <taxon>Cetraspora</taxon>
    </lineage>
</organism>
<evidence type="ECO:0000313" key="1">
    <source>
        <dbReference type="EMBL" id="CAG8508975.1"/>
    </source>
</evidence>
<keyword evidence="2" id="KW-1185">Reference proteome</keyword>
<comment type="caution">
    <text evidence="1">The sequence shown here is derived from an EMBL/GenBank/DDBJ whole genome shotgun (WGS) entry which is preliminary data.</text>
</comment>
<dbReference type="Proteomes" id="UP000789366">
    <property type="component" value="Unassembled WGS sequence"/>
</dbReference>
<reference evidence="1" key="1">
    <citation type="submission" date="2021-06" db="EMBL/GenBank/DDBJ databases">
        <authorList>
            <person name="Kallberg Y."/>
            <person name="Tangrot J."/>
            <person name="Rosling A."/>
        </authorList>
    </citation>
    <scope>NUCLEOTIDE SEQUENCE</scope>
    <source>
        <strain evidence="1">28 12/20/2015</strain>
    </source>
</reference>